<dbReference type="Proteomes" id="UP001444661">
    <property type="component" value="Unassembled WGS sequence"/>
</dbReference>
<gene>
    <name evidence="5" type="ORF">PG993_013761</name>
</gene>
<evidence type="ECO:0000313" key="6">
    <source>
        <dbReference type="Proteomes" id="UP001444661"/>
    </source>
</evidence>
<feature type="domain" description="Zn(2)-C6 fungal-type" evidence="4">
    <location>
        <begin position="83"/>
        <end position="110"/>
    </location>
</feature>
<dbReference type="CDD" id="cd00067">
    <property type="entry name" value="GAL4"/>
    <property type="match status" value="1"/>
</dbReference>
<sequence length="528" mass="57970">ATLALALALTLTPTPAIRADWTNGPLNQPEPEPEPEPETLLSIRPLFPWRNRQINNLDRGVRGYTTKRAGRAVYVVRPFPAGKQRRVKCDEGHPRCGGCARHDVECLYPAQIATPTVPSTASRAKTRASSQSKTAASTAAAAAAAAASASAASDSPDTRAPSAFLDAGASEHIAAASRERRHWELRLLHNHLTMGHPFNAPQPPEMTQLFMIDVLNMALRDGWDVLLYGIMAHSALHMWTRATTPQERDHLIILQQTYKSMMLREQAREVVNLTLHNADALCFSSLKILAHALALVQTLPMDPWQPPIEWLRMGKGAGAVFRAAVELVGQENSDAKVMTFIKHLPVIIDRKTTIESDHSALDWLLEHPGPTYHDGSGSAGVAAVDDDYVTELDDPAVRKVYHEALGYTCSVARAIEQGESEDTVGRRLGAFAVLVPNDFTQFLIERRPRAMVVLAHFMSLWLDYEHIWIIGKAGERQIRGIRNSLPPAWSSKLDGLFGKLKGKGRAGTAGVVSEMDLGWGFEGVRRDG</sequence>
<feature type="non-terminal residue" evidence="5">
    <location>
        <position position="1"/>
    </location>
</feature>
<dbReference type="InterPro" id="IPR053157">
    <property type="entry name" value="Sterol_Uptake_Regulator"/>
</dbReference>
<dbReference type="Pfam" id="PF00172">
    <property type="entry name" value="Zn_clus"/>
    <property type="match status" value="1"/>
</dbReference>
<feature type="region of interest" description="Disordered" evidence="2">
    <location>
        <begin position="20"/>
        <end position="39"/>
    </location>
</feature>
<evidence type="ECO:0000256" key="2">
    <source>
        <dbReference type="SAM" id="MobiDB-lite"/>
    </source>
</evidence>
<keyword evidence="3" id="KW-0732">Signal</keyword>
<protein>
    <recommendedName>
        <fullName evidence="4">Zn(2)-C6 fungal-type domain-containing protein</fullName>
    </recommendedName>
</protein>
<proteinExistence type="predicted"/>
<dbReference type="Gene3D" id="4.10.240.10">
    <property type="entry name" value="Zn(2)-C6 fungal-type DNA-binding domain"/>
    <property type="match status" value="1"/>
</dbReference>
<reference evidence="5 6" key="1">
    <citation type="submission" date="2023-01" db="EMBL/GenBank/DDBJ databases">
        <title>Analysis of 21 Apiospora genomes using comparative genomics revels a genus with tremendous synthesis potential of carbohydrate active enzymes and secondary metabolites.</title>
        <authorList>
            <person name="Sorensen T."/>
        </authorList>
    </citation>
    <scope>NUCLEOTIDE SEQUENCE [LARGE SCALE GENOMIC DNA]</scope>
    <source>
        <strain evidence="5 6">CBS 33761</strain>
    </source>
</reference>
<evidence type="ECO:0000259" key="4">
    <source>
        <dbReference type="Pfam" id="PF00172"/>
    </source>
</evidence>
<evidence type="ECO:0000313" key="5">
    <source>
        <dbReference type="EMBL" id="KAK8017435.1"/>
    </source>
</evidence>
<feature type="signal peptide" evidence="3">
    <location>
        <begin position="1"/>
        <end position="19"/>
    </location>
</feature>
<keyword evidence="6" id="KW-1185">Reference proteome</keyword>
<comment type="caution">
    <text evidence="5">The sequence shown here is derived from an EMBL/GenBank/DDBJ whole genome shotgun (WGS) entry which is preliminary data.</text>
</comment>
<organism evidence="5 6">
    <name type="scientific">Apiospora rasikravindrae</name>
    <dbReference type="NCBI Taxonomy" id="990691"/>
    <lineage>
        <taxon>Eukaryota</taxon>
        <taxon>Fungi</taxon>
        <taxon>Dikarya</taxon>
        <taxon>Ascomycota</taxon>
        <taxon>Pezizomycotina</taxon>
        <taxon>Sordariomycetes</taxon>
        <taxon>Xylariomycetidae</taxon>
        <taxon>Amphisphaeriales</taxon>
        <taxon>Apiosporaceae</taxon>
        <taxon>Apiospora</taxon>
    </lineage>
</organism>
<name>A0ABR1RSL8_9PEZI</name>
<dbReference type="PANTHER" id="PTHR47784:SF5">
    <property type="entry name" value="STEROL UPTAKE CONTROL PROTEIN 2"/>
    <property type="match status" value="1"/>
</dbReference>
<keyword evidence="1" id="KW-0539">Nucleus</keyword>
<evidence type="ECO:0000256" key="1">
    <source>
        <dbReference type="ARBA" id="ARBA00023242"/>
    </source>
</evidence>
<dbReference type="SUPFAM" id="SSF57701">
    <property type="entry name" value="Zn2/Cys6 DNA-binding domain"/>
    <property type="match status" value="1"/>
</dbReference>
<dbReference type="InterPro" id="IPR001138">
    <property type="entry name" value="Zn2Cys6_DnaBD"/>
</dbReference>
<dbReference type="EMBL" id="JAQQWK010000013">
    <property type="protein sequence ID" value="KAK8017435.1"/>
    <property type="molecule type" value="Genomic_DNA"/>
</dbReference>
<dbReference type="PANTHER" id="PTHR47784">
    <property type="entry name" value="STEROL UPTAKE CONTROL PROTEIN 2"/>
    <property type="match status" value="1"/>
</dbReference>
<dbReference type="InterPro" id="IPR036864">
    <property type="entry name" value="Zn2-C6_fun-type_DNA-bd_sf"/>
</dbReference>
<feature type="chain" id="PRO_5045832807" description="Zn(2)-C6 fungal-type domain-containing protein" evidence="3">
    <location>
        <begin position="20"/>
        <end position="528"/>
    </location>
</feature>
<accession>A0ABR1RSL8</accession>
<evidence type="ECO:0000256" key="3">
    <source>
        <dbReference type="SAM" id="SignalP"/>
    </source>
</evidence>